<organism evidence="3 4">
    <name type="scientific">Candidatus Danuiimicrobium aquiferis</name>
    <dbReference type="NCBI Taxonomy" id="1801832"/>
    <lineage>
        <taxon>Bacteria</taxon>
        <taxon>Pseudomonadati</taxon>
        <taxon>Candidatus Omnitrophota</taxon>
        <taxon>Candidatus Danuiimicrobium</taxon>
    </lineage>
</organism>
<evidence type="ECO:0000313" key="3">
    <source>
        <dbReference type="EMBL" id="OGW95145.1"/>
    </source>
</evidence>
<dbReference type="PANTHER" id="PTHR35601:SF1">
    <property type="entry name" value="TOXIN RELE"/>
    <property type="match status" value="1"/>
</dbReference>
<comment type="caution">
    <text evidence="3">The sequence shown here is derived from an EMBL/GenBank/DDBJ whole genome shotgun (WGS) entry which is preliminary data.</text>
</comment>
<dbReference type="Pfam" id="PF05016">
    <property type="entry name" value="ParE_toxin"/>
    <property type="match status" value="1"/>
</dbReference>
<protein>
    <recommendedName>
        <fullName evidence="5">Plasmid stabilization protein</fullName>
    </recommendedName>
</protein>
<dbReference type="PANTHER" id="PTHR35601">
    <property type="entry name" value="TOXIN RELE"/>
    <property type="match status" value="1"/>
</dbReference>
<dbReference type="Gene3D" id="3.30.2310.20">
    <property type="entry name" value="RelE-like"/>
    <property type="match status" value="1"/>
</dbReference>
<reference evidence="3 4" key="1">
    <citation type="journal article" date="2016" name="Nat. Commun.">
        <title>Thousands of microbial genomes shed light on interconnected biogeochemical processes in an aquifer system.</title>
        <authorList>
            <person name="Anantharaman K."/>
            <person name="Brown C.T."/>
            <person name="Hug L.A."/>
            <person name="Sharon I."/>
            <person name="Castelle C.J."/>
            <person name="Probst A.J."/>
            <person name="Thomas B.C."/>
            <person name="Singh A."/>
            <person name="Wilkins M.J."/>
            <person name="Karaoz U."/>
            <person name="Brodie E.L."/>
            <person name="Williams K.H."/>
            <person name="Hubbard S.S."/>
            <person name="Banfield J.F."/>
        </authorList>
    </citation>
    <scope>NUCLEOTIDE SEQUENCE [LARGE SCALE GENOMIC DNA]</scope>
</reference>
<comment type="similarity">
    <text evidence="1">Belongs to the RelE toxin family.</text>
</comment>
<evidence type="ECO:0000256" key="1">
    <source>
        <dbReference type="ARBA" id="ARBA00006226"/>
    </source>
</evidence>
<dbReference type="Proteomes" id="UP000178187">
    <property type="component" value="Unassembled WGS sequence"/>
</dbReference>
<dbReference type="SUPFAM" id="SSF143011">
    <property type="entry name" value="RelE-like"/>
    <property type="match status" value="1"/>
</dbReference>
<evidence type="ECO:0000313" key="4">
    <source>
        <dbReference type="Proteomes" id="UP000178187"/>
    </source>
</evidence>
<dbReference type="InterPro" id="IPR007712">
    <property type="entry name" value="RelE/ParE_toxin"/>
</dbReference>
<accession>A0A1G1KQN9</accession>
<evidence type="ECO:0008006" key="5">
    <source>
        <dbReference type="Google" id="ProtNLM"/>
    </source>
</evidence>
<dbReference type="AlphaFoldDB" id="A0A1G1KQN9"/>
<gene>
    <name evidence="3" type="ORF">A3G33_04230</name>
</gene>
<dbReference type="InterPro" id="IPR035093">
    <property type="entry name" value="RelE/ParE_toxin_dom_sf"/>
</dbReference>
<keyword evidence="2" id="KW-1277">Toxin-antitoxin system</keyword>
<dbReference type="NCBIfam" id="TIGR02385">
    <property type="entry name" value="RelE_StbE"/>
    <property type="match status" value="1"/>
</dbReference>
<evidence type="ECO:0000256" key="2">
    <source>
        <dbReference type="ARBA" id="ARBA00022649"/>
    </source>
</evidence>
<sequence length="87" mass="10755">MKKYQVYLTRTAQKDYDRIRDEKLRRGVNRVIEKIQEDPYQFKRLTGPLSYLHSAKTFSFRVLYQIHDKKLIIFVISIEHRKNVYRY</sequence>
<dbReference type="EMBL" id="MHFR01000068">
    <property type="protein sequence ID" value="OGW95145.1"/>
    <property type="molecule type" value="Genomic_DNA"/>
</dbReference>
<name>A0A1G1KQN9_9BACT</name>
<proteinExistence type="inferred from homology"/>